<feature type="transmembrane region" description="Helical" evidence="1">
    <location>
        <begin position="7"/>
        <end position="28"/>
    </location>
</feature>
<evidence type="ECO:0000256" key="1">
    <source>
        <dbReference type="SAM" id="Phobius"/>
    </source>
</evidence>
<name>A0A1T5M5V4_9FIRM</name>
<proteinExistence type="predicted"/>
<dbReference type="SMART" id="SM00065">
    <property type="entry name" value="GAF"/>
    <property type="match status" value="1"/>
</dbReference>
<dbReference type="GO" id="GO:0005886">
    <property type="term" value="C:plasma membrane"/>
    <property type="evidence" value="ECO:0007669"/>
    <property type="project" value="TreeGrafter"/>
</dbReference>
<gene>
    <name evidence="3" type="ORF">SAMN02194393_03859</name>
</gene>
<organism evidence="3 4">
    <name type="scientific">Maledivibacter halophilus</name>
    <dbReference type="NCBI Taxonomy" id="36842"/>
    <lineage>
        <taxon>Bacteria</taxon>
        <taxon>Bacillati</taxon>
        <taxon>Bacillota</taxon>
        <taxon>Clostridia</taxon>
        <taxon>Peptostreptococcales</taxon>
        <taxon>Caminicellaceae</taxon>
        <taxon>Maledivibacter</taxon>
    </lineage>
</organism>
<dbReference type="Gene3D" id="3.30.70.270">
    <property type="match status" value="1"/>
</dbReference>
<dbReference type="AlphaFoldDB" id="A0A1T5M5V4"/>
<dbReference type="InterPro" id="IPR029787">
    <property type="entry name" value="Nucleotide_cyclase"/>
</dbReference>
<dbReference type="InterPro" id="IPR050469">
    <property type="entry name" value="Diguanylate_Cyclase"/>
</dbReference>
<dbReference type="SUPFAM" id="SSF55073">
    <property type="entry name" value="Nucleotide cyclase"/>
    <property type="match status" value="1"/>
</dbReference>
<dbReference type="Pfam" id="PF00990">
    <property type="entry name" value="GGDEF"/>
    <property type="match status" value="1"/>
</dbReference>
<dbReference type="PANTHER" id="PTHR45138:SF6">
    <property type="entry name" value="DIGUANYLATE CYCLASE DGCN"/>
    <property type="match status" value="1"/>
</dbReference>
<dbReference type="InterPro" id="IPR029016">
    <property type="entry name" value="GAF-like_dom_sf"/>
</dbReference>
<evidence type="ECO:0000313" key="3">
    <source>
        <dbReference type="EMBL" id="SKC83259.1"/>
    </source>
</evidence>
<evidence type="ECO:0000259" key="2">
    <source>
        <dbReference type="PROSITE" id="PS50887"/>
    </source>
</evidence>
<dbReference type="SUPFAM" id="SSF55781">
    <property type="entry name" value="GAF domain-like"/>
    <property type="match status" value="1"/>
</dbReference>
<dbReference type="PANTHER" id="PTHR45138">
    <property type="entry name" value="REGULATORY COMPONENTS OF SENSORY TRANSDUCTION SYSTEM"/>
    <property type="match status" value="1"/>
</dbReference>
<dbReference type="PROSITE" id="PS50887">
    <property type="entry name" value="GGDEF"/>
    <property type="match status" value="1"/>
</dbReference>
<dbReference type="NCBIfam" id="TIGR00254">
    <property type="entry name" value="GGDEF"/>
    <property type="match status" value="1"/>
</dbReference>
<feature type="transmembrane region" description="Helical" evidence="1">
    <location>
        <begin position="34"/>
        <end position="53"/>
    </location>
</feature>
<dbReference type="CDD" id="cd01949">
    <property type="entry name" value="GGDEF"/>
    <property type="match status" value="1"/>
</dbReference>
<dbReference type="GO" id="GO:0052621">
    <property type="term" value="F:diguanylate cyclase activity"/>
    <property type="evidence" value="ECO:0007669"/>
    <property type="project" value="TreeGrafter"/>
</dbReference>
<dbReference type="InterPro" id="IPR003018">
    <property type="entry name" value="GAF"/>
</dbReference>
<dbReference type="InterPro" id="IPR043128">
    <property type="entry name" value="Rev_trsase/Diguanyl_cyclase"/>
</dbReference>
<dbReference type="Pfam" id="PF13185">
    <property type="entry name" value="GAF_2"/>
    <property type="match status" value="1"/>
</dbReference>
<keyword evidence="1" id="KW-0472">Membrane</keyword>
<dbReference type="InterPro" id="IPR000160">
    <property type="entry name" value="GGDEF_dom"/>
</dbReference>
<evidence type="ECO:0000313" key="4">
    <source>
        <dbReference type="Proteomes" id="UP000190285"/>
    </source>
</evidence>
<dbReference type="GO" id="GO:1902201">
    <property type="term" value="P:negative regulation of bacterial-type flagellum-dependent cell motility"/>
    <property type="evidence" value="ECO:0007669"/>
    <property type="project" value="TreeGrafter"/>
</dbReference>
<dbReference type="EMBL" id="FUZT01000010">
    <property type="protein sequence ID" value="SKC83259.1"/>
    <property type="molecule type" value="Genomic_DNA"/>
</dbReference>
<keyword evidence="4" id="KW-1185">Reference proteome</keyword>
<accession>A0A1T5M5V4</accession>
<dbReference type="Proteomes" id="UP000190285">
    <property type="component" value="Unassembled WGS sequence"/>
</dbReference>
<dbReference type="STRING" id="36842.SAMN02194393_03859"/>
<dbReference type="GO" id="GO:0043709">
    <property type="term" value="P:cell adhesion involved in single-species biofilm formation"/>
    <property type="evidence" value="ECO:0007669"/>
    <property type="project" value="TreeGrafter"/>
</dbReference>
<dbReference type="Gene3D" id="3.30.450.40">
    <property type="match status" value="1"/>
</dbReference>
<sequence length="469" mass="55246">MNFLYSIIIIVSIIILSPTIGILLPLYFNTEGTIVLQIFLTSFLLLSAFFFYLKIINRNLSHLYNRIDKTVKKNQYSPMPKKHKNHFANIWYFFYNFETILRNYERLINSQNILLKKYALINNKLKNTNQIKEMMLEVSNSIIEIDNTEKFFNLILEKLIDIVDDGHKGSFLVLNKDNYLEYKASIGFNINDLKKIKIKLEETFLWKKSPQNISKPCIIDDIRSFNSNSLNKKSFNALDDIEALNIKTTLSTPVIIDDKLYGMINIDSLRKNAFNEDDLLIAEYFSNQISIAIKNHQLIEKILYLSRYDSLTNTYNRCYFEEIVKNVYRKAIRYNEMFSIVMFDLNNLKNTNDTFGHVVGDMVISRFSEVIKDNIRESDLFARYGGDEFIAIFFNSNPTDIENRLSNIVNYCNYHPLKVEGKDVYVSFSYGISHFPEESEDIDFLIKLADKRMYKYKKEFKAKYNNLDF</sequence>
<keyword evidence="1" id="KW-0812">Transmembrane</keyword>
<dbReference type="SMART" id="SM00267">
    <property type="entry name" value="GGDEF"/>
    <property type="match status" value="1"/>
</dbReference>
<feature type="domain" description="GGDEF" evidence="2">
    <location>
        <begin position="336"/>
        <end position="469"/>
    </location>
</feature>
<keyword evidence="1" id="KW-1133">Transmembrane helix</keyword>
<protein>
    <submittedName>
        <fullName evidence="3">Diguanylate cyclase (GGDEF) domain-containing protein</fullName>
    </submittedName>
</protein>
<reference evidence="3 4" key="1">
    <citation type="submission" date="2017-02" db="EMBL/GenBank/DDBJ databases">
        <authorList>
            <person name="Peterson S.W."/>
        </authorList>
    </citation>
    <scope>NUCLEOTIDE SEQUENCE [LARGE SCALE GENOMIC DNA]</scope>
    <source>
        <strain evidence="3 4">M1</strain>
    </source>
</reference>